<evidence type="ECO:0008006" key="3">
    <source>
        <dbReference type="Google" id="ProtNLM"/>
    </source>
</evidence>
<dbReference type="Proteomes" id="UP001595979">
    <property type="component" value="Unassembled WGS sequence"/>
</dbReference>
<dbReference type="RefSeq" id="WP_380050382.1">
    <property type="nucleotide sequence ID" value="NZ_JBHSOH010000019.1"/>
</dbReference>
<proteinExistence type="predicted"/>
<sequence length="305" mass="33417">MSLSHSPAATALIALTQTLTLSAAQEHDLQEHDLPRLCLDVPHAIFLVTLGGTHLLVSKSPESQKLLAYHLAHSSAAYVLEQGQFRQATPAQATAYLNGLPPVYVIEAPADRQVLLIRSLSGTPDPVVLPQTSPLYAQAQHLLTRRPAFARDAAGHRAHVQHQQRVVELYRQVAHPAPPFRTVPQAPSALSTSALPKSWGTKRYPEDLEYVITHMVEGGQATILIETASVQAHFDAIRHDPWTRQLRSTSSAQFTLLARMTIAAGTSWPDALAQLTARVPSVYRDLPSSVYLPDKKGERVVSFPR</sequence>
<reference evidence="2" key="1">
    <citation type="journal article" date="2019" name="Int. J. Syst. Evol. Microbiol.">
        <title>The Global Catalogue of Microorganisms (GCM) 10K type strain sequencing project: providing services to taxonomists for standard genome sequencing and annotation.</title>
        <authorList>
            <consortium name="The Broad Institute Genomics Platform"/>
            <consortium name="The Broad Institute Genome Sequencing Center for Infectious Disease"/>
            <person name="Wu L."/>
            <person name="Ma J."/>
        </authorList>
    </citation>
    <scope>NUCLEOTIDE SEQUENCE [LARGE SCALE GENOMIC DNA]</scope>
    <source>
        <strain evidence="2">CGMCC 1.15053</strain>
    </source>
</reference>
<evidence type="ECO:0000313" key="2">
    <source>
        <dbReference type="Proteomes" id="UP001595979"/>
    </source>
</evidence>
<accession>A0ABW1DMF5</accession>
<dbReference type="EMBL" id="JBHSOH010000019">
    <property type="protein sequence ID" value="MFC5849325.1"/>
    <property type="molecule type" value="Genomic_DNA"/>
</dbReference>
<protein>
    <recommendedName>
        <fullName evidence="3">SseB protein N-terminal domain-containing protein</fullName>
    </recommendedName>
</protein>
<comment type="caution">
    <text evidence="1">The sequence shown here is derived from an EMBL/GenBank/DDBJ whole genome shotgun (WGS) entry which is preliminary data.</text>
</comment>
<keyword evidence="2" id="KW-1185">Reference proteome</keyword>
<evidence type="ECO:0000313" key="1">
    <source>
        <dbReference type="EMBL" id="MFC5849325.1"/>
    </source>
</evidence>
<name>A0ABW1DMF5_9DEIO</name>
<organism evidence="1 2">
    <name type="scientific">Deinococcus petrolearius</name>
    <dbReference type="NCBI Taxonomy" id="1751295"/>
    <lineage>
        <taxon>Bacteria</taxon>
        <taxon>Thermotogati</taxon>
        <taxon>Deinococcota</taxon>
        <taxon>Deinococci</taxon>
        <taxon>Deinococcales</taxon>
        <taxon>Deinococcaceae</taxon>
        <taxon>Deinococcus</taxon>
    </lineage>
</organism>
<gene>
    <name evidence="1" type="ORF">ACFPQ6_13510</name>
</gene>